<keyword evidence="4" id="KW-0418">Kinase</keyword>
<dbReference type="InterPro" id="IPR003594">
    <property type="entry name" value="HATPase_dom"/>
</dbReference>
<dbReference type="Proteomes" id="UP000282574">
    <property type="component" value="Unassembled WGS sequence"/>
</dbReference>
<name>A0AB37ULU9_9CYAN</name>
<accession>A0AB37ULU9</accession>
<evidence type="ECO:0000259" key="6">
    <source>
        <dbReference type="PROSITE" id="PS50109"/>
    </source>
</evidence>
<evidence type="ECO:0000313" key="7">
    <source>
        <dbReference type="EMBL" id="RUT12335.1"/>
    </source>
</evidence>
<dbReference type="PRINTS" id="PR00344">
    <property type="entry name" value="BCTRLSENSOR"/>
</dbReference>
<evidence type="ECO:0000256" key="5">
    <source>
        <dbReference type="ARBA" id="ARBA00023012"/>
    </source>
</evidence>
<keyword evidence="5" id="KW-0902">Two-component regulatory system</keyword>
<reference evidence="7 8" key="1">
    <citation type="journal article" date="2019" name="Genome Biol. Evol.">
        <title>Day and night: Metabolic profiles and evolutionary relationships of six axenic non-marine cyanobacteria.</title>
        <authorList>
            <person name="Will S.E."/>
            <person name="Henke P."/>
            <person name="Boedeker C."/>
            <person name="Huang S."/>
            <person name="Brinkmann H."/>
            <person name="Rohde M."/>
            <person name="Jarek M."/>
            <person name="Friedl T."/>
            <person name="Seufert S."/>
            <person name="Schumacher M."/>
            <person name="Overmann J."/>
            <person name="Neumann-Schaal M."/>
            <person name="Petersen J."/>
        </authorList>
    </citation>
    <scope>NUCLEOTIDE SEQUENCE [LARGE SCALE GENOMIC DNA]</scope>
    <source>
        <strain evidence="7 8">SAG 39.79</strain>
    </source>
</reference>
<evidence type="ECO:0000256" key="3">
    <source>
        <dbReference type="ARBA" id="ARBA00022553"/>
    </source>
</evidence>
<protein>
    <recommendedName>
        <fullName evidence="2">histidine kinase</fullName>
        <ecNumber evidence="2">2.7.13.3</ecNumber>
    </recommendedName>
</protein>
<keyword evidence="8" id="KW-1185">Reference proteome</keyword>
<dbReference type="Gene3D" id="3.30.565.10">
    <property type="entry name" value="Histidine kinase-like ATPase, C-terminal domain"/>
    <property type="match status" value="1"/>
</dbReference>
<dbReference type="GO" id="GO:0000155">
    <property type="term" value="F:phosphorelay sensor kinase activity"/>
    <property type="evidence" value="ECO:0007669"/>
    <property type="project" value="TreeGrafter"/>
</dbReference>
<evidence type="ECO:0000256" key="2">
    <source>
        <dbReference type="ARBA" id="ARBA00012438"/>
    </source>
</evidence>
<dbReference type="InterPro" id="IPR004358">
    <property type="entry name" value="Sig_transdc_His_kin-like_C"/>
</dbReference>
<comment type="caution">
    <text evidence="7">The sequence shown here is derived from an EMBL/GenBank/DDBJ whole genome shotgun (WGS) entry which is preliminary data.</text>
</comment>
<dbReference type="InterPro" id="IPR005467">
    <property type="entry name" value="His_kinase_dom"/>
</dbReference>
<keyword evidence="3" id="KW-0597">Phosphoprotein</keyword>
<dbReference type="EMBL" id="RSCK01000015">
    <property type="protein sequence ID" value="RUT12335.1"/>
    <property type="molecule type" value="Genomic_DNA"/>
</dbReference>
<feature type="domain" description="Histidine kinase" evidence="6">
    <location>
        <begin position="1"/>
        <end position="147"/>
    </location>
</feature>
<evidence type="ECO:0000256" key="4">
    <source>
        <dbReference type="ARBA" id="ARBA00022777"/>
    </source>
</evidence>
<proteinExistence type="predicted"/>
<comment type="catalytic activity">
    <reaction evidence="1">
        <text>ATP + protein L-histidine = ADP + protein N-phospho-L-histidine.</text>
        <dbReference type="EC" id="2.7.13.3"/>
    </reaction>
</comment>
<dbReference type="PROSITE" id="PS50109">
    <property type="entry name" value="HIS_KIN"/>
    <property type="match status" value="1"/>
</dbReference>
<organism evidence="7 8">
    <name type="scientific">Chroococcidiopsis cubana SAG 39.79</name>
    <dbReference type="NCBI Taxonomy" id="388085"/>
    <lineage>
        <taxon>Bacteria</taxon>
        <taxon>Bacillati</taxon>
        <taxon>Cyanobacteriota</taxon>
        <taxon>Cyanophyceae</taxon>
        <taxon>Chroococcidiopsidales</taxon>
        <taxon>Chroococcidiopsidaceae</taxon>
        <taxon>Chroococcidiopsis</taxon>
    </lineage>
</organism>
<evidence type="ECO:0000313" key="8">
    <source>
        <dbReference type="Proteomes" id="UP000282574"/>
    </source>
</evidence>
<dbReference type="PANTHER" id="PTHR43547">
    <property type="entry name" value="TWO-COMPONENT HISTIDINE KINASE"/>
    <property type="match status" value="1"/>
</dbReference>
<dbReference type="EC" id="2.7.13.3" evidence="2"/>
<dbReference type="SUPFAM" id="SSF55874">
    <property type="entry name" value="ATPase domain of HSP90 chaperone/DNA topoisomerase II/histidine kinase"/>
    <property type="match status" value="1"/>
</dbReference>
<dbReference type="PANTHER" id="PTHR43547:SF2">
    <property type="entry name" value="HYBRID SIGNAL TRANSDUCTION HISTIDINE KINASE C"/>
    <property type="match status" value="1"/>
</dbReference>
<evidence type="ECO:0000256" key="1">
    <source>
        <dbReference type="ARBA" id="ARBA00000085"/>
    </source>
</evidence>
<sequence>MAIDATMDTVRLVAESKEICLYKVLAPAAGSIVGNPNCIQQIVWNLLSNAIKFRDKDGSVQVVLECIDSRITISEIDTGKEIDPDFLPYVFDRFRQEDSSTTRKYGGLELGLAIVKHLTELHGGRVSATSEGIGKGATFTVSLPIGALPTQEKMRSGGISL</sequence>
<dbReference type="AlphaFoldDB" id="A0AB37ULU9"/>
<gene>
    <name evidence="7" type="ORF">DSM107010_23450</name>
</gene>
<keyword evidence="4" id="KW-0808">Transferase</keyword>
<dbReference type="InterPro" id="IPR036890">
    <property type="entry name" value="HATPase_C_sf"/>
</dbReference>
<dbReference type="SMART" id="SM00387">
    <property type="entry name" value="HATPase_c"/>
    <property type="match status" value="1"/>
</dbReference>
<dbReference type="Pfam" id="PF02518">
    <property type="entry name" value="HATPase_c"/>
    <property type="match status" value="1"/>
</dbReference>
<dbReference type="RefSeq" id="WP_106168976.1">
    <property type="nucleotide sequence ID" value="NZ_JAVKZF010000002.1"/>
</dbReference>